<dbReference type="EMBL" id="JABCKV010000101">
    <property type="protein sequence ID" value="KAG5643660.1"/>
    <property type="molecule type" value="Genomic_DNA"/>
</dbReference>
<keyword evidence="3" id="KW-1185">Reference proteome</keyword>
<dbReference type="InterPro" id="IPR015943">
    <property type="entry name" value="WD40/YVTN_repeat-like_dom_sf"/>
</dbReference>
<sequence>MPRMEGLYCGFEDAVEVFDVNRPGEGTRLPTTPFKKSKDGLKGIISALAFVPAQGSDMYAAGSLSPTSSNIAMFNETHGAEPVMFVSGGPPAGVTQISFNPARPHIMYAAYRRHGPIYSWDLRANVDGPMKIFKSSHARTNQKLRFDIDLGGRWLGSGDESGNISMFDLQDVDDPIETEKNSVGAEEFQASSKFDAHGAFHPHHALLLSASGSRHFHPNEASESSDSNESMDSETDSQQATTLGITRRRRHPVILDASIKTWLFDSQAPLPKPDIT</sequence>
<organism evidence="2 3">
    <name type="scientific">Asterophora parasitica</name>
    <dbReference type="NCBI Taxonomy" id="117018"/>
    <lineage>
        <taxon>Eukaryota</taxon>
        <taxon>Fungi</taxon>
        <taxon>Dikarya</taxon>
        <taxon>Basidiomycota</taxon>
        <taxon>Agaricomycotina</taxon>
        <taxon>Agaricomycetes</taxon>
        <taxon>Agaricomycetidae</taxon>
        <taxon>Agaricales</taxon>
        <taxon>Tricholomatineae</taxon>
        <taxon>Lyophyllaceae</taxon>
        <taxon>Asterophora</taxon>
    </lineage>
</organism>
<dbReference type="PANTHER" id="PTHR13211:SF0">
    <property type="entry name" value="TELOMERASE CAJAL BODY PROTEIN 1"/>
    <property type="match status" value="1"/>
</dbReference>
<evidence type="ECO:0000256" key="1">
    <source>
        <dbReference type="SAM" id="MobiDB-lite"/>
    </source>
</evidence>
<gene>
    <name evidence="2" type="ORF">DXG03_000540</name>
</gene>
<name>A0A9P7GAF0_9AGAR</name>
<reference evidence="2" key="2">
    <citation type="submission" date="2021-10" db="EMBL/GenBank/DDBJ databases">
        <title>Phylogenomics reveals ancestral predisposition of the termite-cultivated fungus Termitomyces towards a domesticated lifestyle.</title>
        <authorList>
            <person name="Auxier B."/>
            <person name="Grum-Grzhimaylo A."/>
            <person name="Cardenas M.E."/>
            <person name="Lodge J.D."/>
            <person name="Laessoe T."/>
            <person name="Pedersen O."/>
            <person name="Smith M.E."/>
            <person name="Kuyper T.W."/>
            <person name="Franco-Molano E.A."/>
            <person name="Baroni T.J."/>
            <person name="Aanen D.K."/>
        </authorList>
    </citation>
    <scope>NUCLEOTIDE SEQUENCE</scope>
    <source>
        <strain evidence="2">AP01</strain>
        <tissue evidence="2">Mycelium</tissue>
    </source>
</reference>
<dbReference type="Proteomes" id="UP000775547">
    <property type="component" value="Unassembled WGS sequence"/>
</dbReference>
<dbReference type="AlphaFoldDB" id="A0A9P7GAF0"/>
<dbReference type="InterPro" id="IPR051150">
    <property type="entry name" value="SWT21/TCAB1_mRNA_Telomere"/>
</dbReference>
<comment type="caution">
    <text evidence="2">The sequence shown here is derived from an EMBL/GenBank/DDBJ whole genome shotgun (WGS) entry which is preliminary data.</text>
</comment>
<dbReference type="Gene3D" id="2.130.10.10">
    <property type="entry name" value="YVTN repeat-like/Quinoprotein amine dehydrogenase"/>
    <property type="match status" value="1"/>
</dbReference>
<accession>A0A9P7GAF0</accession>
<protein>
    <submittedName>
        <fullName evidence="2">Uncharacterized protein</fullName>
    </submittedName>
</protein>
<feature type="region of interest" description="Disordered" evidence="1">
    <location>
        <begin position="214"/>
        <end position="247"/>
    </location>
</feature>
<dbReference type="PANTHER" id="PTHR13211">
    <property type="entry name" value="TELOMERASE CAJAL BODY PROTEIN 1"/>
    <property type="match status" value="1"/>
</dbReference>
<evidence type="ECO:0000313" key="3">
    <source>
        <dbReference type="Proteomes" id="UP000775547"/>
    </source>
</evidence>
<dbReference type="InterPro" id="IPR036322">
    <property type="entry name" value="WD40_repeat_dom_sf"/>
</dbReference>
<dbReference type="OrthoDB" id="239865at2759"/>
<reference evidence="2" key="1">
    <citation type="submission" date="2020-07" db="EMBL/GenBank/DDBJ databases">
        <authorList>
            <person name="Nieuwenhuis M."/>
            <person name="Van De Peppel L.J.J."/>
        </authorList>
    </citation>
    <scope>NUCLEOTIDE SEQUENCE</scope>
    <source>
        <strain evidence="2">AP01</strain>
        <tissue evidence="2">Mycelium</tissue>
    </source>
</reference>
<proteinExistence type="predicted"/>
<evidence type="ECO:0000313" key="2">
    <source>
        <dbReference type="EMBL" id="KAG5643660.1"/>
    </source>
</evidence>
<dbReference type="SUPFAM" id="SSF50978">
    <property type="entry name" value="WD40 repeat-like"/>
    <property type="match status" value="1"/>
</dbReference>